<evidence type="ECO:0000256" key="2">
    <source>
        <dbReference type="SAM" id="Phobius"/>
    </source>
</evidence>
<proteinExistence type="predicted"/>
<evidence type="ECO:0000313" key="3">
    <source>
        <dbReference type="EMBL" id="NWJ45377.1"/>
    </source>
</evidence>
<evidence type="ECO:0000313" key="6">
    <source>
        <dbReference type="Proteomes" id="UP001431572"/>
    </source>
</evidence>
<sequence>MSDLQLIATQLEISGGIRRDRAEGLLDAELMMPPPIIQKRGALYIMTEVEAIRDSSQALRAGNYELIRDTQMAIIKEFYEFNQNATVTSALKHALEVANQLLFNRNSALLPPERRGVGITLALVRNNELFLAQLPPTQSYVVHQGQMSYYPMPDNYRKGPRPLNPRATQPLPIATGGKHSSYTPALGRYATIDPIFNRTYFDDGDLLVLCSSSLAQALEEDQLEHYFMNSTSREALYNLSEFARVHYIENGYALAVSMKGDYSARSLERAAQERIEAHTATKRSEEGGFKGAMNNMAVSMSAFASRFNPDKNEPDKEEYIFEASLPPTEAVPVRWNQDFEFVDNEPRQAQPPIQQHPGSITELVNLINDNPAADPWIRREKDGLEKPPYLQNRPDPTETDRFKKQQAGVFPAPGSGSPEQKATFSPRNYQSPEAPKPHFAFSEEAAAIPPIGETGKKKRGKQPDSPPQAAEFVDVSGGYGPPLESIKDERKGGFRGGRFLIIGGLILLLGVAALFLVSAAVNLVGGSNDKAMGFVRSAEAKRIQAQTFAVIDPAKARQLISDAQADLDKARKEKPELKDITITSNALKVTSDNINRVVIPADIRVTLDLTNQTGIKMSRAIFSSTNDVVFILDSGRGMVLQLDMQGQIKTILKQGDTASGKTLTKPVLMTPRLDSVLILDDANNVWIYDRSHNSWSAVALGGTSGWVKSVRLADTYQGNLYLVGPGSGQILRYLSGSYSNTPDEWLSEQAVQTANLDRAVTLEVDGRIFGLSSEGVLYQMERPNGKNKGEITNQIDLNSGGLVSPALNSPYLMQIGSFDYPYLFVIDAEKRILQYQKSNGAFVQQIRAENKEFDSIKDLLVDEANQKIYVVTDQKIYIFRVPSAAVSGNVPVISTTPSTTPTTSR</sequence>
<dbReference type="InterPro" id="IPR011042">
    <property type="entry name" value="6-blade_b-propeller_TolB-like"/>
</dbReference>
<keyword evidence="6" id="KW-1185">Reference proteome</keyword>
<dbReference type="EMBL" id="CP128399">
    <property type="protein sequence ID" value="WJW67249.1"/>
    <property type="molecule type" value="Genomic_DNA"/>
</dbReference>
<dbReference type="InterPro" id="IPR036457">
    <property type="entry name" value="PPM-type-like_dom_sf"/>
</dbReference>
<feature type="compositionally biased region" description="Polar residues" evidence="1">
    <location>
        <begin position="417"/>
        <end position="431"/>
    </location>
</feature>
<organism evidence="3 5">
    <name type="scientific">Candidatus Chlorohelix allophototropha</name>
    <dbReference type="NCBI Taxonomy" id="3003348"/>
    <lineage>
        <taxon>Bacteria</taxon>
        <taxon>Bacillati</taxon>
        <taxon>Chloroflexota</taxon>
        <taxon>Chloroflexia</taxon>
        <taxon>Candidatus Chloroheliales</taxon>
        <taxon>Candidatus Chloroheliaceae</taxon>
        <taxon>Candidatus Chlorohelix</taxon>
    </lineage>
</organism>
<dbReference type="SUPFAM" id="SSF81606">
    <property type="entry name" value="PP2C-like"/>
    <property type="match status" value="1"/>
</dbReference>
<dbReference type="Gene3D" id="3.60.40.10">
    <property type="entry name" value="PPM-type phosphatase domain"/>
    <property type="match status" value="1"/>
</dbReference>
<name>A0A8T7LWX5_9CHLR</name>
<gene>
    <name evidence="3" type="ORF">HXX08_05805</name>
    <name evidence="4" type="ORF">OZ401_000508</name>
</gene>
<feature type="transmembrane region" description="Helical" evidence="2">
    <location>
        <begin position="499"/>
        <end position="521"/>
    </location>
</feature>
<reference evidence="3 5" key="1">
    <citation type="submission" date="2020-06" db="EMBL/GenBank/DDBJ databases">
        <title>Anoxygenic phototrophic Chloroflexota member uses a Type I reaction center.</title>
        <authorList>
            <person name="Tsuji J.M."/>
            <person name="Shaw N.A."/>
            <person name="Nagashima S."/>
            <person name="Venkiteswaran J."/>
            <person name="Schiff S.L."/>
            <person name="Hanada S."/>
            <person name="Tank M."/>
            <person name="Neufeld J.D."/>
        </authorList>
    </citation>
    <scope>NUCLEOTIDE SEQUENCE [LARGE SCALE GENOMIC DNA]</scope>
    <source>
        <strain evidence="3">L227-S17</strain>
    </source>
</reference>
<dbReference type="SUPFAM" id="SSF101898">
    <property type="entry name" value="NHL repeat"/>
    <property type="match status" value="1"/>
</dbReference>
<dbReference type="Proteomes" id="UP001431572">
    <property type="component" value="Chromosome 1"/>
</dbReference>
<protein>
    <submittedName>
        <fullName evidence="3">Uncharacterized protein</fullName>
    </submittedName>
</protein>
<reference evidence="4" key="2">
    <citation type="journal article" date="2024" name="Nature">
        <title>Anoxygenic phototroph of the Chloroflexota uses a type I reaction centre.</title>
        <authorList>
            <person name="Tsuji J.M."/>
            <person name="Shaw N.A."/>
            <person name="Nagashima S."/>
            <person name="Venkiteswaran J.J."/>
            <person name="Schiff S.L."/>
            <person name="Watanabe T."/>
            <person name="Fukui M."/>
            <person name="Hanada S."/>
            <person name="Tank M."/>
            <person name="Neufeld J.D."/>
        </authorList>
    </citation>
    <scope>NUCLEOTIDE SEQUENCE</scope>
    <source>
        <strain evidence="4">L227-S17</strain>
    </source>
</reference>
<dbReference type="AlphaFoldDB" id="A0A8T7LWX5"/>
<dbReference type="Proteomes" id="UP000521676">
    <property type="component" value="Unassembled WGS sequence"/>
</dbReference>
<evidence type="ECO:0000256" key="1">
    <source>
        <dbReference type="SAM" id="MobiDB-lite"/>
    </source>
</evidence>
<keyword evidence="2" id="KW-1133">Transmembrane helix</keyword>
<accession>A0A8T7LWX5</accession>
<keyword evidence="2" id="KW-0812">Transmembrane</keyword>
<dbReference type="RefSeq" id="WP_341469148.1">
    <property type="nucleotide sequence ID" value="NZ_CP128399.1"/>
</dbReference>
<feature type="region of interest" description="Disordered" evidence="1">
    <location>
        <begin position="379"/>
        <end position="436"/>
    </location>
</feature>
<evidence type="ECO:0000313" key="5">
    <source>
        <dbReference type="Proteomes" id="UP000521676"/>
    </source>
</evidence>
<keyword evidence="2" id="KW-0472">Membrane</keyword>
<dbReference type="Gene3D" id="2.120.10.30">
    <property type="entry name" value="TolB, C-terminal domain"/>
    <property type="match status" value="1"/>
</dbReference>
<feature type="region of interest" description="Disordered" evidence="1">
    <location>
        <begin position="451"/>
        <end position="477"/>
    </location>
</feature>
<dbReference type="EMBL" id="JACATZ010000001">
    <property type="protein sequence ID" value="NWJ45377.1"/>
    <property type="molecule type" value="Genomic_DNA"/>
</dbReference>
<evidence type="ECO:0000313" key="4">
    <source>
        <dbReference type="EMBL" id="WJW67249.1"/>
    </source>
</evidence>